<sequence>MANKPRHPYIIEPGAQNTAVDEGVTICISRSRLRFLMSHGYLVASDFKCINNCAKCVVRELLMECAASDLAANE</sequence>
<protein>
    <submittedName>
        <fullName evidence="1">Uncharacterized protein</fullName>
    </submittedName>
</protein>
<accession>A0ABY0BYC5</accession>
<evidence type="ECO:0000313" key="1">
    <source>
        <dbReference type="EMBL" id="RUO29766.1"/>
    </source>
</evidence>
<dbReference type="EMBL" id="PIPN01000003">
    <property type="protein sequence ID" value="RUO29766.1"/>
    <property type="molecule type" value="Genomic_DNA"/>
</dbReference>
<dbReference type="RefSeq" id="WP_126789039.1">
    <property type="nucleotide sequence ID" value="NZ_PIPN01000003.1"/>
</dbReference>
<organism evidence="1 2">
    <name type="scientific">Aliidiomarina sedimenti</name>
    <dbReference type="NCBI Taxonomy" id="1933879"/>
    <lineage>
        <taxon>Bacteria</taxon>
        <taxon>Pseudomonadati</taxon>
        <taxon>Pseudomonadota</taxon>
        <taxon>Gammaproteobacteria</taxon>
        <taxon>Alteromonadales</taxon>
        <taxon>Idiomarinaceae</taxon>
        <taxon>Aliidiomarina</taxon>
    </lineage>
</organism>
<proteinExistence type="predicted"/>
<name>A0ABY0BYC5_9GAMM</name>
<evidence type="ECO:0000313" key="2">
    <source>
        <dbReference type="Proteomes" id="UP000287410"/>
    </source>
</evidence>
<gene>
    <name evidence="1" type="ORF">CWE12_07280</name>
</gene>
<keyword evidence="2" id="KW-1185">Reference proteome</keyword>
<comment type="caution">
    <text evidence="1">The sequence shown here is derived from an EMBL/GenBank/DDBJ whole genome shotgun (WGS) entry which is preliminary data.</text>
</comment>
<reference evidence="1 2" key="1">
    <citation type="journal article" date="2018" name="Front. Microbiol.">
        <title>Genome-Based Analysis Reveals the Taxonomy and Diversity of the Family Idiomarinaceae.</title>
        <authorList>
            <person name="Liu Y."/>
            <person name="Lai Q."/>
            <person name="Shao Z."/>
        </authorList>
    </citation>
    <scope>NUCLEOTIDE SEQUENCE [LARGE SCALE GENOMIC DNA]</scope>
    <source>
        <strain evidence="1 2">GBSy1</strain>
    </source>
</reference>
<dbReference type="Proteomes" id="UP000287410">
    <property type="component" value="Unassembled WGS sequence"/>
</dbReference>